<evidence type="ECO:0000259" key="3">
    <source>
        <dbReference type="Pfam" id="PF00724"/>
    </source>
</evidence>
<proteinExistence type="predicted"/>
<feature type="domain" description="NADH:flavin oxidoreductase/NADH oxidase N-terminal" evidence="3">
    <location>
        <begin position="26"/>
        <end position="147"/>
    </location>
</feature>
<protein>
    <submittedName>
        <fullName evidence="5">NADH:flavin oxidoreductase/NADH oxidase N-terminal domain-containing protein</fullName>
    </submittedName>
</protein>
<keyword evidence="2" id="KW-0560">Oxidoreductase</keyword>
<dbReference type="PANTHER" id="PTHR43656">
    <property type="entry name" value="BINDING OXIDOREDUCTASE, PUTATIVE (AFU_ORTHOLOGUE AFUA_2G08260)-RELATED"/>
    <property type="match status" value="1"/>
</dbReference>
<evidence type="ECO:0000256" key="1">
    <source>
        <dbReference type="ARBA" id="ARBA00022630"/>
    </source>
</evidence>
<dbReference type="Gene3D" id="3.20.20.70">
    <property type="entry name" value="Aldolase class I"/>
    <property type="match status" value="1"/>
</dbReference>
<dbReference type="AlphaFoldDB" id="A0A914CWW6"/>
<dbReference type="Proteomes" id="UP000887540">
    <property type="component" value="Unplaced"/>
</dbReference>
<evidence type="ECO:0000313" key="5">
    <source>
        <dbReference type="WBParaSite" id="ACRNAN_scaffold151.g31546.t1"/>
    </source>
</evidence>
<dbReference type="InterPro" id="IPR051799">
    <property type="entry name" value="NADH_flavin_oxidoreductase"/>
</dbReference>
<evidence type="ECO:0000256" key="2">
    <source>
        <dbReference type="ARBA" id="ARBA00023002"/>
    </source>
</evidence>
<keyword evidence="4" id="KW-1185">Reference proteome</keyword>
<dbReference type="InterPro" id="IPR001155">
    <property type="entry name" value="OxRdtase_FMN_N"/>
</dbReference>
<evidence type="ECO:0000313" key="4">
    <source>
        <dbReference type="Proteomes" id="UP000887540"/>
    </source>
</evidence>
<dbReference type="GO" id="GO:0010181">
    <property type="term" value="F:FMN binding"/>
    <property type="evidence" value="ECO:0007669"/>
    <property type="project" value="InterPro"/>
</dbReference>
<reference evidence="5" key="1">
    <citation type="submission" date="2022-11" db="UniProtKB">
        <authorList>
            <consortium name="WormBaseParasite"/>
        </authorList>
    </citation>
    <scope>IDENTIFICATION</scope>
</reference>
<keyword evidence="1" id="KW-0285">Flavoprotein</keyword>
<name>A0A914CWW6_9BILA</name>
<dbReference type="SUPFAM" id="SSF51395">
    <property type="entry name" value="FMN-linked oxidoreductases"/>
    <property type="match status" value="1"/>
</dbReference>
<dbReference type="PANTHER" id="PTHR43656:SF5">
    <property type="entry name" value="NADH:FLAVIN OXIDOREDUCTASE_NADH OXIDASE N-TERMINAL DOMAIN-CONTAINING PROTEIN"/>
    <property type="match status" value="1"/>
</dbReference>
<accession>A0A914CWW6</accession>
<dbReference type="GO" id="GO:0016491">
    <property type="term" value="F:oxidoreductase activity"/>
    <property type="evidence" value="ECO:0007669"/>
    <property type="project" value="UniProtKB-KW"/>
</dbReference>
<dbReference type="Pfam" id="PF00724">
    <property type="entry name" value="Oxidored_FMN"/>
    <property type="match status" value="1"/>
</dbReference>
<sequence length="171" mass="18938">MSKRIVVSTIDDPSILAEVLQFQTSKKVVKNRFLKAALTERTSSYDRNKPEKCGIPTERLVNLYTKWGHGGFGLICTGNIVVDYKHLESAGNAIIDQRIESTEHRNAFRKIANAIKSDGSVAIAQLSNAGRQTPITINEHPFSASDVQLKVMRRGAGSIKQCRTTNSDHNQ</sequence>
<dbReference type="WBParaSite" id="ACRNAN_scaffold151.g31546.t1">
    <property type="protein sequence ID" value="ACRNAN_scaffold151.g31546.t1"/>
    <property type="gene ID" value="ACRNAN_scaffold151.g31546"/>
</dbReference>
<dbReference type="InterPro" id="IPR013785">
    <property type="entry name" value="Aldolase_TIM"/>
</dbReference>
<organism evidence="4 5">
    <name type="scientific">Acrobeloides nanus</name>
    <dbReference type="NCBI Taxonomy" id="290746"/>
    <lineage>
        <taxon>Eukaryota</taxon>
        <taxon>Metazoa</taxon>
        <taxon>Ecdysozoa</taxon>
        <taxon>Nematoda</taxon>
        <taxon>Chromadorea</taxon>
        <taxon>Rhabditida</taxon>
        <taxon>Tylenchina</taxon>
        <taxon>Cephalobomorpha</taxon>
        <taxon>Cephaloboidea</taxon>
        <taxon>Cephalobidae</taxon>
        <taxon>Acrobeloides</taxon>
    </lineage>
</organism>